<evidence type="ECO:0000256" key="3">
    <source>
        <dbReference type="ARBA" id="ARBA00022801"/>
    </source>
</evidence>
<dbReference type="InterPro" id="IPR036034">
    <property type="entry name" value="PDZ_sf"/>
</dbReference>
<keyword evidence="6" id="KW-0812">Transmembrane</keyword>
<dbReference type="GO" id="GO:0007165">
    <property type="term" value="P:signal transduction"/>
    <property type="evidence" value="ECO:0007669"/>
    <property type="project" value="TreeGrafter"/>
</dbReference>
<dbReference type="PROSITE" id="PS50106">
    <property type="entry name" value="PDZ"/>
    <property type="match status" value="1"/>
</dbReference>
<accession>A0A554LJM7</accession>
<dbReference type="GO" id="GO:0008236">
    <property type="term" value="F:serine-type peptidase activity"/>
    <property type="evidence" value="ECO:0007669"/>
    <property type="project" value="UniProtKB-KW"/>
</dbReference>
<evidence type="ECO:0000256" key="5">
    <source>
        <dbReference type="RuleBase" id="RU004404"/>
    </source>
</evidence>
<dbReference type="PANTHER" id="PTHR32060:SF30">
    <property type="entry name" value="CARBOXY-TERMINAL PROCESSING PROTEASE CTPA"/>
    <property type="match status" value="1"/>
</dbReference>
<comment type="caution">
    <text evidence="8">The sequence shown here is derived from an EMBL/GenBank/DDBJ whole genome shotgun (WGS) entry which is preliminary data.</text>
</comment>
<proteinExistence type="inferred from homology"/>
<keyword evidence="2 5" id="KW-0645">Protease</keyword>
<dbReference type="AlphaFoldDB" id="A0A554LJM7"/>
<keyword evidence="6" id="KW-1133">Transmembrane helix</keyword>
<keyword evidence="3 5" id="KW-0378">Hydrolase</keyword>
<evidence type="ECO:0000256" key="2">
    <source>
        <dbReference type="ARBA" id="ARBA00022670"/>
    </source>
</evidence>
<organism evidence="8 9">
    <name type="scientific">Candidatus Berkelbacteria bacterium Athens1014_28</name>
    <dbReference type="NCBI Taxonomy" id="2017145"/>
    <lineage>
        <taxon>Bacteria</taxon>
        <taxon>Candidatus Berkelbacteria</taxon>
    </lineage>
</organism>
<keyword evidence="6" id="KW-0472">Membrane</keyword>
<dbReference type="FunFam" id="2.30.42.10:FF:000063">
    <property type="entry name" value="Peptidase, S41 family"/>
    <property type="match status" value="1"/>
</dbReference>
<dbReference type="Gene3D" id="3.90.226.10">
    <property type="entry name" value="2-enoyl-CoA Hydratase, Chain A, domain 1"/>
    <property type="match status" value="1"/>
</dbReference>
<dbReference type="SMART" id="SM00245">
    <property type="entry name" value="TSPc"/>
    <property type="match status" value="1"/>
</dbReference>
<dbReference type="GO" id="GO:0030288">
    <property type="term" value="C:outer membrane-bounded periplasmic space"/>
    <property type="evidence" value="ECO:0007669"/>
    <property type="project" value="TreeGrafter"/>
</dbReference>
<dbReference type="Pfam" id="PF17820">
    <property type="entry name" value="PDZ_6"/>
    <property type="match status" value="1"/>
</dbReference>
<dbReference type="Pfam" id="PF22694">
    <property type="entry name" value="CtpB_N-like"/>
    <property type="match status" value="1"/>
</dbReference>
<dbReference type="CDD" id="cd06782">
    <property type="entry name" value="cpPDZ_CPP-like"/>
    <property type="match status" value="1"/>
</dbReference>
<dbReference type="InterPro" id="IPR029045">
    <property type="entry name" value="ClpP/crotonase-like_dom_sf"/>
</dbReference>
<evidence type="ECO:0000313" key="8">
    <source>
        <dbReference type="EMBL" id="TSC93085.1"/>
    </source>
</evidence>
<evidence type="ECO:0000256" key="6">
    <source>
        <dbReference type="SAM" id="Phobius"/>
    </source>
</evidence>
<dbReference type="Gene3D" id="2.30.42.10">
    <property type="match status" value="1"/>
</dbReference>
<dbReference type="GO" id="GO:0004175">
    <property type="term" value="F:endopeptidase activity"/>
    <property type="evidence" value="ECO:0007669"/>
    <property type="project" value="TreeGrafter"/>
</dbReference>
<dbReference type="EMBL" id="VMGN01000054">
    <property type="protein sequence ID" value="TSC93085.1"/>
    <property type="molecule type" value="Genomic_DNA"/>
</dbReference>
<feature type="domain" description="PDZ" evidence="7">
    <location>
        <begin position="106"/>
        <end position="188"/>
    </location>
</feature>
<feature type="transmembrane region" description="Helical" evidence="6">
    <location>
        <begin position="12"/>
        <end position="33"/>
    </location>
</feature>
<dbReference type="Gene3D" id="3.30.750.44">
    <property type="match status" value="1"/>
</dbReference>
<gene>
    <name evidence="8" type="ORF">Athens101428_746</name>
</gene>
<dbReference type="InterPro" id="IPR005151">
    <property type="entry name" value="Tail-specific_protease"/>
</dbReference>
<reference evidence="8 9" key="1">
    <citation type="submission" date="2017-07" db="EMBL/GenBank/DDBJ databases">
        <title>Mechanisms for carbon and nitrogen cycling indicate functional differentiation within the Candidate Phyla Radiation.</title>
        <authorList>
            <person name="Danczak R.E."/>
            <person name="Johnston M.D."/>
            <person name="Kenah C."/>
            <person name="Slattery M."/>
            <person name="Wrighton K.C."/>
            <person name="Wilkins M.J."/>
        </authorList>
    </citation>
    <scope>NUCLEOTIDE SEQUENCE [LARGE SCALE GENOMIC DNA]</scope>
    <source>
        <strain evidence="8">Athens1014_28</strain>
    </source>
</reference>
<dbReference type="InterPro" id="IPR041489">
    <property type="entry name" value="PDZ_6"/>
</dbReference>
<dbReference type="SUPFAM" id="SSF50156">
    <property type="entry name" value="PDZ domain-like"/>
    <property type="match status" value="1"/>
</dbReference>
<evidence type="ECO:0000256" key="1">
    <source>
        <dbReference type="ARBA" id="ARBA00009179"/>
    </source>
</evidence>
<keyword evidence="4 5" id="KW-0720">Serine protease</keyword>
<dbReference type="Pfam" id="PF03572">
    <property type="entry name" value="Peptidase_S41"/>
    <property type="match status" value="1"/>
</dbReference>
<dbReference type="SUPFAM" id="SSF52096">
    <property type="entry name" value="ClpP/crotonase"/>
    <property type="match status" value="1"/>
</dbReference>
<dbReference type="InterPro" id="IPR001478">
    <property type="entry name" value="PDZ"/>
</dbReference>
<sequence>MKEKNQTKKIIGIVILSLFAAFLLFSGGCYFGYRFGREFLPPSYIKNASNDQEKSIDFSLFWQTWNKVRETYIGDSDPEKMLYGAISGMVNSLGDPYTVFLTPEESRKLSEDLSGEFEGIGAELSMKDGKIVIVAPLSGSPAEKSGLKGKDVILEIDGETTANLTIDGAIDKIRGAAGSVVKLTIQREGNAAPLEFSITREKISVPSVKYETKTSGSKKIAVLKISQFGDDTQELLDKFAKEIVAAKVDGIVVDLRDNPGGYLDTAISASSLFLESGKVVVIESDKNSGKKEYKSSGETVLENLSVVILVNGGSASAAEIFAGALKDNGRAKLVGEKTFGKGSVQEIEPLLGGSSLKVTIAKWLTPSGTEINKVGITPDFVVAASENSDADPQLDKAVELLK</sequence>
<dbReference type="InterPro" id="IPR055210">
    <property type="entry name" value="CtpA/B_N"/>
</dbReference>
<evidence type="ECO:0000259" key="7">
    <source>
        <dbReference type="PROSITE" id="PS50106"/>
    </source>
</evidence>
<dbReference type="PANTHER" id="PTHR32060">
    <property type="entry name" value="TAIL-SPECIFIC PROTEASE"/>
    <property type="match status" value="1"/>
</dbReference>
<protein>
    <recommendedName>
        <fullName evidence="7">PDZ domain-containing protein</fullName>
    </recommendedName>
</protein>
<evidence type="ECO:0000313" key="9">
    <source>
        <dbReference type="Proteomes" id="UP000316495"/>
    </source>
</evidence>
<evidence type="ECO:0000256" key="4">
    <source>
        <dbReference type="ARBA" id="ARBA00022825"/>
    </source>
</evidence>
<dbReference type="NCBIfam" id="TIGR00225">
    <property type="entry name" value="prc"/>
    <property type="match status" value="1"/>
</dbReference>
<name>A0A554LJM7_9BACT</name>
<dbReference type="GO" id="GO:0006508">
    <property type="term" value="P:proteolysis"/>
    <property type="evidence" value="ECO:0007669"/>
    <property type="project" value="UniProtKB-KW"/>
</dbReference>
<comment type="similarity">
    <text evidence="1 5">Belongs to the peptidase S41A family.</text>
</comment>
<dbReference type="SMART" id="SM00228">
    <property type="entry name" value="PDZ"/>
    <property type="match status" value="1"/>
</dbReference>
<dbReference type="CDD" id="cd07560">
    <property type="entry name" value="Peptidase_S41_CPP"/>
    <property type="match status" value="1"/>
</dbReference>
<dbReference type="Proteomes" id="UP000316495">
    <property type="component" value="Unassembled WGS sequence"/>
</dbReference>
<dbReference type="InterPro" id="IPR004447">
    <property type="entry name" value="Peptidase_S41A"/>
</dbReference>
<dbReference type="PROSITE" id="PS51257">
    <property type="entry name" value="PROKAR_LIPOPROTEIN"/>
    <property type="match status" value="1"/>
</dbReference>